<organism evidence="1">
    <name type="scientific">marine metagenome</name>
    <dbReference type="NCBI Taxonomy" id="408172"/>
    <lineage>
        <taxon>unclassified sequences</taxon>
        <taxon>metagenomes</taxon>
        <taxon>ecological metagenomes</taxon>
    </lineage>
</organism>
<evidence type="ECO:0000313" key="1">
    <source>
        <dbReference type="EMBL" id="SVC63991.1"/>
    </source>
</evidence>
<dbReference type="EMBL" id="UINC01102398">
    <property type="protein sequence ID" value="SVC63991.1"/>
    <property type="molecule type" value="Genomic_DNA"/>
</dbReference>
<feature type="non-terminal residue" evidence="1">
    <location>
        <position position="92"/>
    </location>
</feature>
<dbReference type="SUPFAM" id="SSF51735">
    <property type="entry name" value="NAD(P)-binding Rossmann-fold domains"/>
    <property type="match status" value="1"/>
</dbReference>
<dbReference type="AlphaFoldDB" id="A0A382NWP5"/>
<sequence length="92" mass="10329">MKFFLIIGGTGVMGTSAIRAIHKHFDQNIMIIANWYGKEIPEFQIEGVNHTIFGDINSPNCREQIKSFNNGKFDYMFYATALGDVGIPIKDA</sequence>
<accession>A0A382NWP5</accession>
<gene>
    <name evidence="1" type="ORF">METZ01_LOCUS316845</name>
</gene>
<protein>
    <recommendedName>
        <fullName evidence="2">Polysaccharide biosynthesis protein CapD-like domain-containing protein</fullName>
    </recommendedName>
</protein>
<proteinExistence type="predicted"/>
<dbReference type="InterPro" id="IPR036291">
    <property type="entry name" value="NAD(P)-bd_dom_sf"/>
</dbReference>
<name>A0A382NWP5_9ZZZZ</name>
<reference evidence="1" key="1">
    <citation type="submission" date="2018-05" db="EMBL/GenBank/DDBJ databases">
        <authorList>
            <person name="Lanie J.A."/>
            <person name="Ng W.-L."/>
            <person name="Kazmierczak K.M."/>
            <person name="Andrzejewski T.M."/>
            <person name="Davidsen T.M."/>
            <person name="Wayne K.J."/>
            <person name="Tettelin H."/>
            <person name="Glass J.I."/>
            <person name="Rusch D."/>
            <person name="Podicherti R."/>
            <person name="Tsui H.-C.T."/>
            <person name="Winkler M.E."/>
        </authorList>
    </citation>
    <scope>NUCLEOTIDE SEQUENCE</scope>
</reference>
<evidence type="ECO:0008006" key="2">
    <source>
        <dbReference type="Google" id="ProtNLM"/>
    </source>
</evidence>